<gene>
    <name evidence="1" type="ORF">S12H4_28190</name>
</gene>
<organism evidence="1">
    <name type="scientific">marine sediment metagenome</name>
    <dbReference type="NCBI Taxonomy" id="412755"/>
    <lineage>
        <taxon>unclassified sequences</taxon>
        <taxon>metagenomes</taxon>
        <taxon>ecological metagenomes</taxon>
    </lineage>
</organism>
<protein>
    <submittedName>
        <fullName evidence="1">Uncharacterized protein</fullName>
    </submittedName>
</protein>
<comment type="caution">
    <text evidence="1">The sequence shown here is derived from an EMBL/GenBank/DDBJ whole genome shotgun (WGS) entry which is preliminary data.</text>
</comment>
<reference evidence="1" key="1">
    <citation type="journal article" date="2014" name="Front. Microbiol.">
        <title>High frequency of phylogenetically diverse reductive dehalogenase-homologous genes in deep subseafloor sedimentary metagenomes.</title>
        <authorList>
            <person name="Kawai M."/>
            <person name="Futagami T."/>
            <person name="Toyoda A."/>
            <person name="Takaki Y."/>
            <person name="Nishi S."/>
            <person name="Hori S."/>
            <person name="Arai W."/>
            <person name="Tsubouchi T."/>
            <person name="Morono Y."/>
            <person name="Uchiyama I."/>
            <person name="Ito T."/>
            <person name="Fujiyama A."/>
            <person name="Inagaki F."/>
            <person name="Takami H."/>
        </authorList>
    </citation>
    <scope>NUCLEOTIDE SEQUENCE</scope>
    <source>
        <strain evidence="1">Expedition CK06-06</strain>
    </source>
</reference>
<proteinExistence type="predicted"/>
<accession>X1UEV9</accession>
<dbReference type="AlphaFoldDB" id="X1UEV9"/>
<feature type="non-terminal residue" evidence="1">
    <location>
        <position position="1"/>
    </location>
</feature>
<dbReference type="EMBL" id="BARW01016152">
    <property type="protein sequence ID" value="GAJ02097.1"/>
    <property type="molecule type" value="Genomic_DNA"/>
</dbReference>
<name>X1UEV9_9ZZZZ</name>
<sequence length="189" mass="20600">QWGGSGANNAVYLSCEITLHGGLAALLHPGEVDDGEALIRHNLLYPVLGGIGFEAAFVPQANLKHVDLILFLYDGSRRYDYQARYDHVNGQVQVCIPGDEYPPVGAPGRMAEGWHSHCMMKVVANSETGKYARVMFNGHTYDASEHEVYSSVDTDTRPSMVAYIAVRNTGAHLVDVPVDCAIVTQNEPV</sequence>
<evidence type="ECO:0000313" key="1">
    <source>
        <dbReference type="EMBL" id="GAJ02097.1"/>
    </source>
</evidence>